<keyword evidence="3" id="KW-0804">Transcription</keyword>
<dbReference type="Gene3D" id="1.10.10.10">
    <property type="entry name" value="Winged helix-like DNA-binding domain superfamily/Winged helix DNA-binding domain"/>
    <property type="match status" value="1"/>
</dbReference>
<dbReference type="InterPro" id="IPR000281">
    <property type="entry name" value="HTH_RpiR"/>
</dbReference>
<dbReference type="Gene3D" id="3.40.50.10490">
    <property type="entry name" value="Glucose-6-phosphate isomerase like protein, domain 1"/>
    <property type="match status" value="1"/>
</dbReference>
<dbReference type="InterPro" id="IPR035472">
    <property type="entry name" value="RpiR-like_SIS"/>
</dbReference>
<evidence type="ECO:0000313" key="6">
    <source>
        <dbReference type="EMBL" id="TCS81710.1"/>
    </source>
</evidence>
<comment type="caution">
    <text evidence="6">The sequence shown here is derived from an EMBL/GenBank/DDBJ whole genome shotgun (WGS) entry which is preliminary data.</text>
</comment>
<keyword evidence="1" id="KW-0805">Transcription regulation</keyword>
<dbReference type="Pfam" id="PF01380">
    <property type="entry name" value="SIS"/>
    <property type="match status" value="1"/>
</dbReference>
<feature type="domain" description="SIS" evidence="5">
    <location>
        <begin position="125"/>
        <end position="265"/>
    </location>
</feature>
<dbReference type="PROSITE" id="PS51464">
    <property type="entry name" value="SIS"/>
    <property type="match status" value="1"/>
</dbReference>
<evidence type="ECO:0000313" key="7">
    <source>
        <dbReference type="Proteomes" id="UP000295726"/>
    </source>
</evidence>
<dbReference type="CDD" id="cd05013">
    <property type="entry name" value="SIS_RpiR"/>
    <property type="match status" value="1"/>
</dbReference>
<dbReference type="PANTHER" id="PTHR30514:SF1">
    <property type="entry name" value="HTH-TYPE TRANSCRIPTIONAL REGULATOR HEXR-RELATED"/>
    <property type="match status" value="1"/>
</dbReference>
<keyword evidence="7" id="KW-1185">Reference proteome</keyword>
<dbReference type="SUPFAM" id="SSF46689">
    <property type="entry name" value="Homeodomain-like"/>
    <property type="match status" value="1"/>
</dbReference>
<dbReference type="Proteomes" id="UP000295726">
    <property type="component" value="Unassembled WGS sequence"/>
</dbReference>
<accession>A0A4R3KEX4</accession>
<dbReference type="GO" id="GO:0003677">
    <property type="term" value="F:DNA binding"/>
    <property type="evidence" value="ECO:0007669"/>
    <property type="project" value="UniProtKB-KW"/>
</dbReference>
<evidence type="ECO:0000259" key="4">
    <source>
        <dbReference type="PROSITE" id="PS51071"/>
    </source>
</evidence>
<dbReference type="GO" id="GO:0003700">
    <property type="term" value="F:DNA-binding transcription factor activity"/>
    <property type="evidence" value="ECO:0007669"/>
    <property type="project" value="InterPro"/>
</dbReference>
<dbReference type="InterPro" id="IPR036388">
    <property type="entry name" value="WH-like_DNA-bd_sf"/>
</dbReference>
<sequence length="284" mass="32059">MKSVLVRFQEYEEKASSAEKLIVRFILEHPKEASSYSIHQLAGAAFSSSSTIVRLCKKTGFSGYKEFQKALIAEMTIREQSEDAKSEEIQREDKLEDLIAKITYKNIVSLEKTSKLLDEDVLKQCVDLLEVCRNVCFFGMGSSLLVAQDAYMKFLRIGKACFIHEDWHVQLLQAKNMTSKDVAIVISYSGLTEEMVKCAKTAKMMGASVIAITRFVDSKLAEIADYKLYVAASEFLIRSGAMSSRISQLNVVDILYTAYLNRHFDEAAAKMKKTYIPKEKEDGM</sequence>
<dbReference type="InterPro" id="IPR047640">
    <property type="entry name" value="RpiR-like"/>
</dbReference>
<dbReference type="InterPro" id="IPR046348">
    <property type="entry name" value="SIS_dom_sf"/>
</dbReference>
<dbReference type="RefSeq" id="WP_132379017.1">
    <property type="nucleotide sequence ID" value="NZ_DAIQXH010000149.1"/>
</dbReference>
<dbReference type="AlphaFoldDB" id="A0A4R3KEX4"/>
<dbReference type="GO" id="GO:0097367">
    <property type="term" value="F:carbohydrate derivative binding"/>
    <property type="evidence" value="ECO:0007669"/>
    <property type="project" value="InterPro"/>
</dbReference>
<dbReference type="EMBL" id="SLZZ01000003">
    <property type="protein sequence ID" value="TCS81710.1"/>
    <property type="molecule type" value="Genomic_DNA"/>
</dbReference>
<reference evidence="6 7" key="1">
    <citation type="submission" date="2019-03" db="EMBL/GenBank/DDBJ databases">
        <title>Genomic Encyclopedia of Type Strains, Phase IV (KMG-IV): sequencing the most valuable type-strain genomes for metagenomic binning, comparative biology and taxonomic classification.</title>
        <authorList>
            <person name="Goeker M."/>
        </authorList>
    </citation>
    <scope>NUCLEOTIDE SEQUENCE [LARGE SCALE GENOMIC DNA]</scope>
    <source>
        <strain evidence="6 7">DSM 29489</strain>
    </source>
</reference>
<feature type="domain" description="HTH rpiR-type" evidence="4">
    <location>
        <begin position="2"/>
        <end position="78"/>
    </location>
</feature>
<evidence type="ECO:0000259" key="5">
    <source>
        <dbReference type="PROSITE" id="PS51464"/>
    </source>
</evidence>
<dbReference type="InterPro" id="IPR009057">
    <property type="entry name" value="Homeodomain-like_sf"/>
</dbReference>
<dbReference type="Pfam" id="PF01418">
    <property type="entry name" value="HTH_6"/>
    <property type="match status" value="1"/>
</dbReference>
<organism evidence="6 7">
    <name type="scientific">Muricomes intestini</name>
    <dbReference type="NCBI Taxonomy" id="1796634"/>
    <lineage>
        <taxon>Bacteria</taxon>
        <taxon>Bacillati</taxon>
        <taxon>Bacillota</taxon>
        <taxon>Clostridia</taxon>
        <taxon>Lachnospirales</taxon>
        <taxon>Lachnospiraceae</taxon>
        <taxon>Muricomes</taxon>
    </lineage>
</organism>
<dbReference type="PANTHER" id="PTHR30514">
    <property type="entry name" value="GLUCOKINASE"/>
    <property type="match status" value="1"/>
</dbReference>
<evidence type="ECO:0000256" key="2">
    <source>
        <dbReference type="ARBA" id="ARBA00023125"/>
    </source>
</evidence>
<dbReference type="OrthoDB" id="63027at2"/>
<evidence type="ECO:0000256" key="3">
    <source>
        <dbReference type="ARBA" id="ARBA00023163"/>
    </source>
</evidence>
<dbReference type="PROSITE" id="PS51071">
    <property type="entry name" value="HTH_RPIR"/>
    <property type="match status" value="1"/>
</dbReference>
<proteinExistence type="predicted"/>
<protein>
    <submittedName>
        <fullName evidence="6">RpiR family transcriptional regulator</fullName>
    </submittedName>
</protein>
<keyword evidence="2" id="KW-0238">DNA-binding</keyword>
<dbReference type="SUPFAM" id="SSF53697">
    <property type="entry name" value="SIS domain"/>
    <property type="match status" value="1"/>
</dbReference>
<evidence type="ECO:0000256" key="1">
    <source>
        <dbReference type="ARBA" id="ARBA00023015"/>
    </source>
</evidence>
<gene>
    <name evidence="6" type="ORF">EDD59_103128</name>
</gene>
<dbReference type="InterPro" id="IPR001347">
    <property type="entry name" value="SIS_dom"/>
</dbReference>
<name>A0A4R3KEX4_9FIRM</name>
<dbReference type="GO" id="GO:1901135">
    <property type="term" value="P:carbohydrate derivative metabolic process"/>
    <property type="evidence" value="ECO:0007669"/>
    <property type="project" value="InterPro"/>
</dbReference>